<name>A0AAW0MRW6_9GOBI</name>
<dbReference type="AlphaFoldDB" id="A0AAW0MRW6"/>
<feature type="compositionally biased region" description="Low complexity" evidence="1">
    <location>
        <begin position="520"/>
        <end position="550"/>
    </location>
</feature>
<protein>
    <submittedName>
        <fullName evidence="2">Uncharacterized protein</fullName>
    </submittedName>
</protein>
<dbReference type="GO" id="GO:0060271">
    <property type="term" value="P:cilium assembly"/>
    <property type="evidence" value="ECO:0007669"/>
    <property type="project" value="InterPro"/>
</dbReference>
<gene>
    <name evidence="2" type="ORF">WMY93_032326</name>
</gene>
<dbReference type="GO" id="GO:0036038">
    <property type="term" value="C:MKS complex"/>
    <property type="evidence" value="ECO:0007669"/>
    <property type="project" value="InterPro"/>
</dbReference>
<feature type="region of interest" description="Disordered" evidence="1">
    <location>
        <begin position="460"/>
        <end position="572"/>
    </location>
</feature>
<dbReference type="PANTHER" id="PTHR21274">
    <property type="entry name" value="MECKELIN"/>
    <property type="match status" value="1"/>
</dbReference>
<comment type="caution">
    <text evidence="2">The sequence shown here is derived from an EMBL/GenBank/DDBJ whole genome shotgun (WGS) entry which is preliminary data.</text>
</comment>
<evidence type="ECO:0000256" key="1">
    <source>
        <dbReference type="SAM" id="MobiDB-lite"/>
    </source>
</evidence>
<keyword evidence="3" id="KW-1185">Reference proteome</keyword>
<accession>A0AAW0MRW6</accession>
<dbReference type="PANTHER" id="PTHR21274:SF2">
    <property type="entry name" value="MECKELIN"/>
    <property type="match status" value="1"/>
</dbReference>
<proteinExistence type="predicted"/>
<dbReference type="Pfam" id="PF09773">
    <property type="entry name" value="Meckelin"/>
    <property type="match status" value="1"/>
</dbReference>
<dbReference type="EMBL" id="JBBPFD010000028">
    <property type="protein sequence ID" value="KAK7881076.1"/>
    <property type="molecule type" value="Genomic_DNA"/>
</dbReference>
<organism evidence="2 3">
    <name type="scientific">Mugilogobius chulae</name>
    <name type="common">yellowstripe goby</name>
    <dbReference type="NCBI Taxonomy" id="88201"/>
    <lineage>
        <taxon>Eukaryota</taxon>
        <taxon>Metazoa</taxon>
        <taxon>Chordata</taxon>
        <taxon>Craniata</taxon>
        <taxon>Vertebrata</taxon>
        <taxon>Euteleostomi</taxon>
        <taxon>Actinopterygii</taxon>
        <taxon>Neopterygii</taxon>
        <taxon>Teleostei</taxon>
        <taxon>Neoteleostei</taxon>
        <taxon>Acanthomorphata</taxon>
        <taxon>Gobiaria</taxon>
        <taxon>Gobiiformes</taxon>
        <taxon>Gobioidei</taxon>
        <taxon>Gobiidae</taxon>
        <taxon>Gobionellinae</taxon>
        <taxon>Mugilogobius</taxon>
    </lineage>
</organism>
<feature type="compositionally biased region" description="Polar residues" evidence="1">
    <location>
        <begin position="551"/>
        <end position="572"/>
    </location>
</feature>
<evidence type="ECO:0000313" key="3">
    <source>
        <dbReference type="Proteomes" id="UP001460270"/>
    </source>
</evidence>
<sequence>MTFLVYPAPTVARTSAAVIQAVTKDGFDCIRCPGSVSDEGFCTCPVGSILVERDLNGNILEEAQCEVCNGNKPASTVPNINGDRCERCQASFVNTSCTCGSPGILSGGLCFPPGNLPTNANPSVNFAQLKINVHSAWFDRNLYSSAAACLVYSNLTACQALGNMCVMNMHSFSGVSTDACGLFNTIIRSRAALSSTHDISYWKANLPWLYYGEEPGLANRVLQTYPVPIGFSFRGKNEFTAINLLAAVYDVRGEFLKWVKIGPGNLQLCPDTTIRQAAAFSFGTSYQESCTLSVKDLLVSHPEPVFFDIFMDLGGDENKKLLPLPSLVSNQQYNGKFINQETMTNWYLSRRLFLVDTLSGREKSLSTNPKVIRVVKSLKIKFQLVPRTQEGQIFPPLIAVTYEDVPITDIETQQVTASFSVEYEMDQDESIRKMNAVLGLWAWSSDVFSPENRQLEKENWPPITTTNHNLQPQPSTNHQPQLSTTNTNLNHNHQPQPSTNHNHQPQSTTNHNQPPPTTINHQPQPSPNHNQPPATINHQPQSSPNHNQPPTTINHQPQSTTNHNQPPITINH</sequence>
<dbReference type="InterPro" id="IPR019170">
    <property type="entry name" value="Meckelin"/>
</dbReference>
<feature type="compositionally biased region" description="Polar residues" evidence="1">
    <location>
        <begin position="498"/>
        <end position="512"/>
    </location>
</feature>
<evidence type="ECO:0000313" key="2">
    <source>
        <dbReference type="EMBL" id="KAK7881076.1"/>
    </source>
</evidence>
<feature type="compositionally biased region" description="Low complexity" evidence="1">
    <location>
        <begin position="481"/>
        <end position="497"/>
    </location>
</feature>
<feature type="compositionally biased region" description="Polar residues" evidence="1">
    <location>
        <begin position="462"/>
        <end position="480"/>
    </location>
</feature>
<reference evidence="3" key="1">
    <citation type="submission" date="2024-04" db="EMBL/GenBank/DDBJ databases">
        <title>Salinicola lusitanus LLJ914,a marine bacterium isolated from the Okinawa Trough.</title>
        <authorList>
            <person name="Li J."/>
        </authorList>
    </citation>
    <scope>NUCLEOTIDE SEQUENCE [LARGE SCALE GENOMIC DNA]</scope>
</reference>
<dbReference type="Proteomes" id="UP001460270">
    <property type="component" value="Unassembled WGS sequence"/>
</dbReference>